<dbReference type="STRING" id="573321.SAMN04488505_1011261"/>
<dbReference type="InterPro" id="IPR007627">
    <property type="entry name" value="RNA_pol_sigma70_r2"/>
</dbReference>
<evidence type="ECO:0000259" key="7">
    <source>
        <dbReference type="Pfam" id="PF08281"/>
    </source>
</evidence>
<dbReference type="InterPro" id="IPR039425">
    <property type="entry name" value="RNA_pol_sigma-70-like"/>
</dbReference>
<dbReference type="Pfam" id="PF08281">
    <property type="entry name" value="Sigma70_r4_2"/>
    <property type="match status" value="1"/>
</dbReference>
<evidence type="ECO:0000256" key="2">
    <source>
        <dbReference type="ARBA" id="ARBA00023015"/>
    </source>
</evidence>
<dbReference type="GO" id="GO:0006352">
    <property type="term" value="P:DNA-templated transcription initiation"/>
    <property type="evidence" value="ECO:0007669"/>
    <property type="project" value="InterPro"/>
</dbReference>
<evidence type="ECO:0000256" key="1">
    <source>
        <dbReference type="ARBA" id="ARBA00010641"/>
    </source>
</evidence>
<dbReference type="Pfam" id="PF04542">
    <property type="entry name" value="Sigma70_r2"/>
    <property type="match status" value="1"/>
</dbReference>
<feature type="coiled-coil region" evidence="5">
    <location>
        <begin position="112"/>
        <end position="139"/>
    </location>
</feature>
<proteinExistence type="inferred from homology"/>
<evidence type="ECO:0000313" key="8">
    <source>
        <dbReference type="EMBL" id="SEK98300.1"/>
    </source>
</evidence>
<keyword evidence="5" id="KW-0175">Coiled coil</keyword>
<name>A0A1H7LHE8_9BACT</name>
<dbReference type="InterPro" id="IPR014284">
    <property type="entry name" value="RNA_pol_sigma-70_dom"/>
</dbReference>
<dbReference type="InterPro" id="IPR013324">
    <property type="entry name" value="RNA_pol_sigma_r3/r4-like"/>
</dbReference>
<comment type="similarity">
    <text evidence="1">Belongs to the sigma-70 factor family. ECF subfamily.</text>
</comment>
<dbReference type="AlphaFoldDB" id="A0A1H7LHE8"/>
<feature type="domain" description="RNA polymerase sigma factor 70 region 4 type 2" evidence="7">
    <location>
        <begin position="127"/>
        <end position="176"/>
    </location>
</feature>
<dbReference type="RefSeq" id="WP_089907557.1">
    <property type="nucleotide sequence ID" value="NZ_FOBB01000001.1"/>
</dbReference>
<dbReference type="InterPro" id="IPR013249">
    <property type="entry name" value="RNA_pol_sigma70_r4_t2"/>
</dbReference>
<dbReference type="GO" id="GO:0016987">
    <property type="term" value="F:sigma factor activity"/>
    <property type="evidence" value="ECO:0007669"/>
    <property type="project" value="UniProtKB-KW"/>
</dbReference>
<dbReference type="EMBL" id="FOBB01000001">
    <property type="protein sequence ID" value="SEK98300.1"/>
    <property type="molecule type" value="Genomic_DNA"/>
</dbReference>
<accession>A0A1H7LHE8</accession>
<dbReference type="Proteomes" id="UP000198984">
    <property type="component" value="Unassembled WGS sequence"/>
</dbReference>
<dbReference type="SUPFAM" id="SSF88946">
    <property type="entry name" value="Sigma2 domain of RNA polymerase sigma factors"/>
    <property type="match status" value="1"/>
</dbReference>
<keyword evidence="4" id="KW-0804">Transcription</keyword>
<evidence type="ECO:0000256" key="3">
    <source>
        <dbReference type="ARBA" id="ARBA00023082"/>
    </source>
</evidence>
<evidence type="ECO:0000256" key="4">
    <source>
        <dbReference type="ARBA" id="ARBA00023163"/>
    </source>
</evidence>
<dbReference type="GO" id="GO:0003677">
    <property type="term" value="F:DNA binding"/>
    <property type="evidence" value="ECO:0007669"/>
    <property type="project" value="InterPro"/>
</dbReference>
<dbReference type="PANTHER" id="PTHR43133">
    <property type="entry name" value="RNA POLYMERASE ECF-TYPE SIGMA FACTO"/>
    <property type="match status" value="1"/>
</dbReference>
<dbReference type="SUPFAM" id="SSF88659">
    <property type="entry name" value="Sigma3 and sigma4 domains of RNA polymerase sigma factors"/>
    <property type="match status" value="1"/>
</dbReference>
<dbReference type="Gene3D" id="1.10.1740.10">
    <property type="match status" value="1"/>
</dbReference>
<evidence type="ECO:0000256" key="5">
    <source>
        <dbReference type="SAM" id="Coils"/>
    </source>
</evidence>
<evidence type="ECO:0000313" key="9">
    <source>
        <dbReference type="Proteomes" id="UP000198984"/>
    </source>
</evidence>
<dbReference type="NCBIfam" id="TIGR02937">
    <property type="entry name" value="sigma70-ECF"/>
    <property type="match status" value="1"/>
</dbReference>
<organism evidence="8 9">
    <name type="scientific">Chitinophaga rupis</name>
    <dbReference type="NCBI Taxonomy" id="573321"/>
    <lineage>
        <taxon>Bacteria</taxon>
        <taxon>Pseudomonadati</taxon>
        <taxon>Bacteroidota</taxon>
        <taxon>Chitinophagia</taxon>
        <taxon>Chitinophagales</taxon>
        <taxon>Chitinophagaceae</taxon>
        <taxon>Chitinophaga</taxon>
    </lineage>
</organism>
<gene>
    <name evidence="8" type="ORF">SAMN04488505_1011261</name>
</gene>
<feature type="domain" description="RNA polymerase sigma-70 region 2" evidence="6">
    <location>
        <begin position="27"/>
        <end position="92"/>
    </location>
</feature>
<reference evidence="8 9" key="1">
    <citation type="submission" date="2016-10" db="EMBL/GenBank/DDBJ databases">
        <authorList>
            <person name="de Groot N.N."/>
        </authorList>
    </citation>
    <scope>NUCLEOTIDE SEQUENCE [LARGE SCALE GENOMIC DNA]</scope>
    <source>
        <strain evidence="8 9">DSM 21039</strain>
    </source>
</reference>
<dbReference type="Gene3D" id="1.10.10.10">
    <property type="entry name" value="Winged helix-like DNA-binding domain superfamily/Winged helix DNA-binding domain"/>
    <property type="match status" value="1"/>
</dbReference>
<sequence>MNDQQHIDPAIWEACKGGDKNAYACIYTLYYPRLFNYGCKFTVDAALIEDSIQEIFVRFWANREKLAAVKELKSYLFVSFRHYLLNLLARYKKIQENIAATDNYAFALEISAEQQRVVAEEAQEQLQALRNAMRRLTPRQKEAVFFRFYENMSYEEIADILNISVKATYKLVARAILMLRDAYNTTPLVKAMLSLAPLAAALGSMQLSLLICSAQDSSLL</sequence>
<keyword evidence="9" id="KW-1185">Reference proteome</keyword>
<protein>
    <submittedName>
        <fullName evidence="8">RNA polymerase sigma factor, sigma-70 family</fullName>
    </submittedName>
</protein>
<keyword evidence="2" id="KW-0805">Transcription regulation</keyword>
<dbReference type="InterPro" id="IPR013325">
    <property type="entry name" value="RNA_pol_sigma_r2"/>
</dbReference>
<evidence type="ECO:0000259" key="6">
    <source>
        <dbReference type="Pfam" id="PF04542"/>
    </source>
</evidence>
<keyword evidence="3" id="KW-0731">Sigma factor</keyword>
<dbReference type="InterPro" id="IPR036388">
    <property type="entry name" value="WH-like_DNA-bd_sf"/>
</dbReference>
<dbReference type="PANTHER" id="PTHR43133:SF46">
    <property type="entry name" value="RNA POLYMERASE SIGMA-70 FACTOR ECF SUBFAMILY"/>
    <property type="match status" value="1"/>
</dbReference>
<dbReference type="CDD" id="cd06171">
    <property type="entry name" value="Sigma70_r4"/>
    <property type="match status" value="1"/>
</dbReference>
<dbReference type="OrthoDB" id="9150024at2"/>